<evidence type="ECO:0000313" key="2">
    <source>
        <dbReference type="Proteomes" id="UP000515369"/>
    </source>
</evidence>
<organism evidence="1 2">
    <name type="scientific">Spirosoma foliorum</name>
    <dbReference type="NCBI Taxonomy" id="2710596"/>
    <lineage>
        <taxon>Bacteria</taxon>
        <taxon>Pseudomonadati</taxon>
        <taxon>Bacteroidota</taxon>
        <taxon>Cytophagia</taxon>
        <taxon>Cytophagales</taxon>
        <taxon>Cytophagaceae</taxon>
        <taxon>Spirosoma</taxon>
    </lineage>
</organism>
<dbReference type="AlphaFoldDB" id="A0A7G5H5E0"/>
<keyword evidence="2" id="KW-1185">Reference proteome</keyword>
<dbReference type="KEGG" id="sfol:H3H32_16300"/>
<dbReference type="Proteomes" id="UP000515369">
    <property type="component" value="Chromosome"/>
</dbReference>
<accession>A0A7G5H5E0</accession>
<proteinExistence type="predicted"/>
<dbReference type="RefSeq" id="WP_182463701.1">
    <property type="nucleotide sequence ID" value="NZ_CP059732.1"/>
</dbReference>
<name>A0A7G5H5E0_9BACT</name>
<reference evidence="1 2" key="1">
    <citation type="submission" date="2020-07" db="EMBL/GenBank/DDBJ databases">
        <title>Spirosoma foliorum sp. nov., isolated from the leaves on the Nejang mountain Korea, Republic of.</title>
        <authorList>
            <person name="Ho H."/>
            <person name="Lee Y.-J."/>
            <person name="Nurcahyanto D.-A."/>
            <person name="Kim S.-G."/>
        </authorList>
    </citation>
    <scope>NUCLEOTIDE SEQUENCE [LARGE SCALE GENOMIC DNA]</scope>
    <source>
        <strain evidence="1 2">PL0136</strain>
    </source>
</reference>
<sequence>MYGILYDGISPATVTFSPSKLPYLKKKYGKAFRALNGDIPMQPAAVGTATVEPLWRTETTKPAAKAESPKAEKSPKRKLIPIAKAEKKQMGGHNAKAVVNTATGEYFPSASAAASAIGAHLPDMITHLNGTLKRGKYKRGNVKGQTFRFATPEEITAHQPLTPTSHVA</sequence>
<evidence type="ECO:0000313" key="1">
    <source>
        <dbReference type="EMBL" id="QMW06332.1"/>
    </source>
</evidence>
<dbReference type="EMBL" id="CP059732">
    <property type="protein sequence ID" value="QMW06332.1"/>
    <property type="molecule type" value="Genomic_DNA"/>
</dbReference>
<protein>
    <submittedName>
        <fullName evidence="1">Uncharacterized protein</fullName>
    </submittedName>
</protein>
<gene>
    <name evidence="1" type="ORF">H3H32_16300</name>
</gene>